<sequence length="425" mass="45482">MSDSTPLGGFSRRSFLRAVGGMAVAGAAGASMAACGSNSGRASSGAGSLQQWYHQYGEKGTQQAALKFAKAYKDAAVTVQWVPGDYGSKLASGLLSSSAPDVFEDQLNIELIKTGQLAPLDDIFASVKDDFTDADVKLNTYEGKIYGIKMIDDPQFLYYRKSMFQKAGVQPPTTFDELIAGAKKLTNSKTKGVYFGSQNFVVDHIAPYLAAAGTSVVSADHKSNLLTPEVIAAFTKLRELYTSGSVLQSAPTEWTDPSAFIQELVAIQWCGLWALPQIKQAFGDDFGVMAIPSIGAQGKQVVYNGGWSTFVNAKGKNVDAAKKFVKWLWIDQTQYQEEWSLDYGFHIPPRKSVATKATKLQTGQAADAVKLAGQFGIVDDIAFTPKMATAVSDAGNKILRSGADPKAALGTADGIVQSELKRLFG</sequence>
<dbReference type="PROSITE" id="PS51318">
    <property type="entry name" value="TAT"/>
    <property type="match status" value="1"/>
</dbReference>
<dbReference type="InterPro" id="IPR006311">
    <property type="entry name" value="TAT_signal"/>
</dbReference>
<comment type="similarity">
    <text evidence="1">Belongs to the bacterial solute-binding protein 1 family.</text>
</comment>
<gene>
    <name evidence="5" type="ORF">GCM10009765_70940</name>
</gene>
<organism evidence="5 6">
    <name type="scientific">Fodinicola feengrottensis</name>
    <dbReference type="NCBI Taxonomy" id="435914"/>
    <lineage>
        <taxon>Bacteria</taxon>
        <taxon>Bacillati</taxon>
        <taxon>Actinomycetota</taxon>
        <taxon>Actinomycetes</taxon>
        <taxon>Mycobacteriales</taxon>
        <taxon>Fodinicola</taxon>
    </lineage>
</organism>
<keyword evidence="6" id="KW-1185">Reference proteome</keyword>
<dbReference type="EMBL" id="BAAANY010000037">
    <property type="protein sequence ID" value="GAA1711542.1"/>
    <property type="molecule type" value="Genomic_DNA"/>
</dbReference>
<evidence type="ECO:0000313" key="5">
    <source>
        <dbReference type="EMBL" id="GAA1711542.1"/>
    </source>
</evidence>
<reference evidence="5 6" key="1">
    <citation type="journal article" date="2019" name="Int. J. Syst. Evol. Microbiol.">
        <title>The Global Catalogue of Microorganisms (GCM) 10K type strain sequencing project: providing services to taxonomists for standard genome sequencing and annotation.</title>
        <authorList>
            <consortium name="The Broad Institute Genomics Platform"/>
            <consortium name="The Broad Institute Genome Sequencing Center for Infectious Disease"/>
            <person name="Wu L."/>
            <person name="Ma J."/>
        </authorList>
    </citation>
    <scope>NUCLEOTIDE SEQUENCE [LARGE SCALE GENOMIC DNA]</scope>
    <source>
        <strain evidence="5 6">JCM 14718</strain>
    </source>
</reference>
<evidence type="ECO:0000256" key="3">
    <source>
        <dbReference type="ARBA" id="ARBA00022729"/>
    </source>
</evidence>
<dbReference type="Proteomes" id="UP001500618">
    <property type="component" value="Unassembled WGS sequence"/>
</dbReference>
<dbReference type="InterPro" id="IPR006059">
    <property type="entry name" value="SBP"/>
</dbReference>
<dbReference type="PANTHER" id="PTHR30061:SF50">
    <property type="entry name" value="MALTOSE_MALTODEXTRIN-BINDING PERIPLASMIC PROTEIN"/>
    <property type="match status" value="1"/>
</dbReference>
<evidence type="ECO:0000256" key="1">
    <source>
        <dbReference type="ARBA" id="ARBA00008520"/>
    </source>
</evidence>
<dbReference type="PANTHER" id="PTHR30061">
    <property type="entry name" value="MALTOSE-BINDING PERIPLASMIC PROTEIN"/>
    <property type="match status" value="1"/>
</dbReference>
<dbReference type="Pfam" id="PF01547">
    <property type="entry name" value="SBP_bac_1"/>
    <property type="match status" value="1"/>
</dbReference>
<feature type="chain" id="PRO_5047041207" evidence="4">
    <location>
        <begin position="34"/>
        <end position="425"/>
    </location>
</feature>
<proteinExistence type="inferred from homology"/>
<evidence type="ECO:0000313" key="6">
    <source>
        <dbReference type="Proteomes" id="UP001500618"/>
    </source>
</evidence>
<keyword evidence="3 4" id="KW-0732">Signal</keyword>
<dbReference type="RefSeq" id="WP_344314510.1">
    <property type="nucleotide sequence ID" value="NZ_BAAANY010000037.1"/>
</dbReference>
<name>A0ABN2ITL8_9ACTN</name>
<evidence type="ECO:0000256" key="2">
    <source>
        <dbReference type="ARBA" id="ARBA00022448"/>
    </source>
</evidence>
<comment type="caution">
    <text evidence="5">The sequence shown here is derived from an EMBL/GenBank/DDBJ whole genome shotgun (WGS) entry which is preliminary data.</text>
</comment>
<evidence type="ECO:0000256" key="4">
    <source>
        <dbReference type="SAM" id="SignalP"/>
    </source>
</evidence>
<dbReference type="CDD" id="cd13585">
    <property type="entry name" value="PBP2_TMBP_like"/>
    <property type="match status" value="1"/>
</dbReference>
<protein>
    <submittedName>
        <fullName evidence="5">Sugar ABC transporter substrate-binding protein</fullName>
    </submittedName>
</protein>
<feature type="signal peptide" evidence="4">
    <location>
        <begin position="1"/>
        <end position="33"/>
    </location>
</feature>
<accession>A0ABN2ITL8</accession>
<dbReference type="Gene3D" id="3.40.190.10">
    <property type="entry name" value="Periplasmic binding protein-like II"/>
    <property type="match status" value="1"/>
</dbReference>
<dbReference type="SUPFAM" id="SSF53850">
    <property type="entry name" value="Periplasmic binding protein-like II"/>
    <property type="match status" value="1"/>
</dbReference>
<keyword evidence="2" id="KW-0813">Transport</keyword>